<evidence type="ECO:0000259" key="1">
    <source>
        <dbReference type="Pfam" id="PF25625"/>
    </source>
</evidence>
<protein>
    <recommendedName>
        <fullName evidence="1">Nischarin C-terminal PH domain-containing protein</fullName>
    </recommendedName>
</protein>
<organism evidence="2 3">
    <name type="scientific">Knipowitschia caucasica</name>
    <name type="common">Caucasian dwarf goby</name>
    <name type="synonym">Pomatoschistus caucasicus</name>
    <dbReference type="NCBI Taxonomy" id="637954"/>
    <lineage>
        <taxon>Eukaryota</taxon>
        <taxon>Metazoa</taxon>
        <taxon>Chordata</taxon>
        <taxon>Craniata</taxon>
        <taxon>Vertebrata</taxon>
        <taxon>Euteleostomi</taxon>
        <taxon>Actinopterygii</taxon>
        <taxon>Neopterygii</taxon>
        <taxon>Teleostei</taxon>
        <taxon>Neoteleostei</taxon>
        <taxon>Acanthomorphata</taxon>
        <taxon>Gobiaria</taxon>
        <taxon>Gobiiformes</taxon>
        <taxon>Gobioidei</taxon>
        <taxon>Gobiidae</taxon>
        <taxon>Gobiinae</taxon>
        <taxon>Knipowitschia</taxon>
    </lineage>
</organism>
<proteinExistence type="predicted"/>
<sequence length="226" mass="25131">MRNYELVHSRVKFIYPSEEEMGDLTFIVAERKNGCASSSRSFNILLYLLVFQVIHQSSTPSGSGPAPAPCSSGPVLQPRTLILTSTDVFLLDEDYVSYPLPDFAKEPPSRERYHLREARRIRDLDRVLLGYQTYPQALTLVFDELPGPDLLCPLSLDHFSAQVTTTEHDTPAPGGGARSPGGGAYSGEVQWCVFVPSADSRERLISLLARQWEMLCSRELPVELTG</sequence>
<dbReference type="Proteomes" id="UP001497482">
    <property type="component" value="Chromosome 13"/>
</dbReference>
<name>A0AAV2JPE2_KNICA</name>
<accession>A0AAV2JPE2</accession>
<keyword evidence="3" id="KW-1185">Reference proteome</keyword>
<dbReference type="EMBL" id="OZ035835">
    <property type="protein sequence ID" value="CAL1577512.1"/>
    <property type="molecule type" value="Genomic_DNA"/>
</dbReference>
<evidence type="ECO:0000313" key="3">
    <source>
        <dbReference type="Proteomes" id="UP001497482"/>
    </source>
</evidence>
<dbReference type="InterPro" id="IPR057714">
    <property type="entry name" value="PH_NISCH_C"/>
</dbReference>
<gene>
    <name evidence="2" type="ORF">KC01_LOCUS8853</name>
</gene>
<feature type="domain" description="Nischarin C-terminal PH" evidence="1">
    <location>
        <begin position="44"/>
        <end position="222"/>
    </location>
</feature>
<reference evidence="2 3" key="1">
    <citation type="submission" date="2024-04" db="EMBL/GenBank/DDBJ databases">
        <authorList>
            <person name="Waldvogel A.-M."/>
            <person name="Schoenle A."/>
        </authorList>
    </citation>
    <scope>NUCLEOTIDE SEQUENCE [LARGE SCALE GENOMIC DNA]</scope>
</reference>
<dbReference type="Pfam" id="PF25625">
    <property type="entry name" value="PH_NISCH_C"/>
    <property type="match status" value="1"/>
</dbReference>
<dbReference type="AlphaFoldDB" id="A0AAV2JPE2"/>
<evidence type="ECO:0000313" key="2">
    <source>
        <dbReference type="EMBL" id="CAL1577512.1"/>
    </source>
</evidence>